<dbReference type="AlphaFoldDB" id="A0A0F7VNW3"/>
<evidence type="ECO:0000313" key="2">
    <source>
        <dbReference type="EMBL" id="CQR61854.1"/>
    </source>
</evidence>
<dbReference type="KEGG" id="sle:sle_23930"/>
<sequence>MPEPNGIALSDDPFLGAEQISGDLLARYEAALAQVRYNAMGDIPPSQPDRVVLTWQPDGGLAAAPVGEAAAAVLAANGFVRDEQTGIYRLTGDDSTALARAVRKTGRQLGALGVDTALQHPSGRMAPAATPPATAALPVTAAPRMSAPRVR</sequence>
<organism evidence="2 3">
    <name type="scientific">Streptomyces leeuwenhoekii</name>
    <dbReference type="NCBI Taxonomy" id="1437453"/>
    <lineage>
        <taxon>Bacteria</taxon>
        <taxon>Bacillati</taxon>
        <taxon>Actinomycetota</taxon>
        <taxon>Actinomycetes</taxon>
        <taxon>Kitasatosporales</taxon>
        <taxon>Streptomycetaceae</taxon>
        <taxon>Streptomyces</taxon>
    </lineage>
</organism>
<accession>A0A0F7VNW3</accession>
<evidence type="ECO:0000313" key="3">
    <source>
        <dbReference type="Proteomes" id="UP000035016"/>
    </source>
</evidence>
<dbReference type="Proteomes" id="UP000035016">
    <property type="component" value="Chromosome Chromosome"/>
</dbReference>
<feature type="compositionally biased region" description="Low complexity" evidence="1">
    <location>
        <begin position="126"/>
        <end position="143"/>
    </location>
</feature>
<proteinExistence type="predicted"/>
<name>A0A0F7VNW3_STRLW</name>
<reference evidence="2 3" key="1">
    <citation type="submission" date="2015-02" db="EMBL/GenBank/DDBJ databases">
        <authorList>
            <person name="Gomez-Escribano P.J."/>
        </authorList>
    </citation>
    <scope>NUCLEOTIDE SEQUENCE [LARGE SCALE GENOMIC DNA]</scope>
    <source>
        <strain evidence="3">C34 (DSM 42122 / NRRL B-24963)</strain>
    </source>
</reference>
<evidence type="ECO:0000256" key="1">
    <source>
        <dbReference type="SAM" id="MobiDB-lite"/>
    </source>
</evidence>
<dbReference type="EMBL" id="LN831790">
    <property type="protein sequence ID" value="CQR61854.1"/>
    <property type="molecule type" value="Genomic_DNA"/>
</dbReference>
<gene>
    <name evidence="2" type="primary">sle_23930</name>
</gene>
<feature type="region of interest" description="Disordered" evidence="1">
    <location>
        <begin position="121"/>
        <end position="151"/>
    </location>
</feature>
<protein>
    <submittedName>
        <fullName evidence="2">Uncharacterized protein</fullName>
    </submittedName>
</protein>